<dbReference type="AlphaFoldDB" id="A0AAP0B8J2"/>
<organism evidence="2 3">
    <name type="scientific">Platanthera zijinensis</name>
    <dbReference type="NCBI Taxonomy" id="2320716"/>
    <lineage>
        <taxon>Eukaryota</taxon>
        <taxon>Viridiplantae</taxon>
        <taxon>Streptophyta</taxon>
        <taxon>Embryophyta</taxon>
        <taxon>Tracheophyta</taxon>
        <taxon>Spermatophyta</taxon>
        <taxon>Magnoliopsida</taxon>
        <taxon>Liliopsida</taxon>
        <taxon>Asparagales</taxon>
        <taxon>Orchidaceae</taxon>
        <taxon>Orchidoideae</taxon>
        <taxon>Orchideae</taxon>
        <taxon>Orchidinae</taxon>
        <taxon>Platanthera</taxon>
    </lineage>
</organism>
<evidence type="ECO:0000256" key="1">
    <source>
        <dbReference type="SAM" id="MobiDB-lite"/>
    </source>
</evidence>
<feature type="region of interest" description="Disordered" evidence="1">
    <location>
        <begin position="104"/>
        <end position="128"/>
    </location>
</feature>
<dbReference type="Proteomes" id="UP001418222">
    <property type="component" value="Unassembled WGS sequence"/>
</dbReference>
<comment type="caution">
    <text evidence="2">The sequence shown here is derived from an EMBL/GenBank/DDBJ whole genome shotgun (WGS) entry which is preliminary data.</text>
</comment>
<protein>
    <submittedName>
        <fullName evidence="2">Uncharacterized protein</fullName>
    </submittedName>
</protein>
<proteinExistence type="predicted"/>
<evidence type="ECO:0000313" key="2">
    <source>
        <dbReference type="EMBL" id="KAK8933493.1"/>
    </source>
</evidence>
<sequence length="157" mass="16809">MLSPVDSVSVGGSVANLIGIALCEITSGGSKIPYGGTEPFDETGVTIHRIYYHSAVVCCRVTVVCQVLAATCRRLRGDLAFVVGIVRVLGYGSGTLEMLHVDHRSGTEDGGGGGDGHAATVERRRRRRRPGNGVRSNLFYVTDSLAMAIELWQIRSF</sequence>
<reference evidence="2 3" key="1">
    <citation type="journal article" date="2022" name="Nat. Plants">
        <title>Genomes of leafy and leafless Platanthera orchids illuminate the evolution of mycoheterotrophy.</title>
        <authorList>
            <person name="Li M.H."/>
            <person name="Liu K.W."/>
            <person name="Li Z."/>
            <person name="Lu H.C."/>
            <person name="Ye Q.L."/>
            <person name="Zhang D."/>
            <person name="Wang J.Y."/>
            <person name="Li Y.F."/>
            <person name="Zhong Z.M."/>
            <person name="Liu X."/>
            <person name="Yu X."/>
            <person name="Liu D.K."/>
            <person name="Tu X.D."/>
            <person name="Liu B."/>
            <person name="Hao Y."/>
            <person name="Liao X.Y."/>
            <person name="Jiang Y.T."/>
            <person name="Sun W.H."/>
            <person name="Chen J."/>
            <person name="Chen Y.Q."/>
            <person name="Ai Y."/>
            <person name="Zhai J.W."/>
            <person name="Wu S.S."/>
            <person name="Zhou Z."/>
            <person name="Hsiao Y.Y."/>
            <person name="Wu W.L."/>
            <person name="Chen Y.Y."/>
            <person name="Lin Y.F."/>
            <person name="Hsu J.L."/>
            <person name="Li C.Y."/>
            <person name="Wang Z.W."/>
            <person name="Zhao X."/>
            <person name="Zhong W.Y."/>
            <person name="Ma X.K."/>
            <person name="Ma L."/>
            <person name="Huang J."/>
            <person name="Chen G.Z."/>
            <person name="Huang M.Z."/>
            <person name="Huang L."/>
            <person name="Peng D.H."/>
            <person name="Luo Y.B."/>
            <person name="Zou S.Q."/>
            <person name="Chen S.P."/>
            <person name="Lan S."/>
            <person name="Tsai W.C."/>
            <person name="Van de Peer Y."/>
            <person name="Liu Z.J."/>
        </authorList>
    </citation>
    <scope>NUCLEOTIDE SEQUENCE [LARGE SCALE GENOMIC DNA]</scope>
    <source>
        <strain evidence="2">Lor287</strain>
    </source>
</reference>
<accession>A0AAP0B8J2</accession>
<name>A0AAP0B8J2_9ASPA</name>
<gene>
    <name evidence="2" type="ORF">KSP39_PZI015512</name>
</gene>
<dbReference type="EMBL" id="JBBWWQ010000013">
    <property type="protein sequence ID" value="KAK8933493.1"/>
    <property type="molecule type" value="Genomic_DNA"/>
</dbReference>
<keyword evidence="3" id="KW-1185">Reference proteome</keyword>
<evidence type="ECO:0000313" key="3">
    <source>
        <dbReference type="Proteomes" id="UP001418222"/>
    </source>
</evidence>